<evidence type="ECO:0000313" key="3">
    <source>
        <dbReference type="Proteomes" id="UP000585681"/>
    </source>
</evidence>
<dbReference type="SUPFAM" id="SSF54637">
    <property type="entry name" value="Thioesterase/thiol ester dehydrase-isomerase"/>
    <property type="match status" value="1"/>
</dbReference>
<gene>
    <name evidence="2" type="ORF">GGR17_001494</name>
</gene>
<name>A0A840CA14_9RHOB</name>
<dbReference type="RefSeq" id="WP_054540211.1">
    <property type="nucleotide sequence ID" value="NZ_JACIEQ010000001.1"/>
</dbReference>
<dbReference type="InterPro" id="IPR002539">
    <property type="entry name" value="MaoC-like_dom"/>
</dbReference>
<evidence type="ECO:0000259" key="1">
    <source>
        <dbReference type="Pfam" id="PF01575"/>
    </source>
</evidence>
<comment type="caution">
    <text evidence="2">The sequence shown here is derived from an EMBL/GenBank/DDBJ whole genome shotgun (WGS) entry which is preliminary data.</text>
</comment>
<reference evidence="2" key="1">
    <citation type="submission" date="2020-08" db="EMBL/GenBank/DDBJ databases">
        <title>Genomic Encyclopedia of Type Strains, Phase IV (KMG-IV): sequencing the most valuable type-strain genomes for metagenomic binning, comparative biology and taxonomic classification.</title>
        <authorList>
            <person name="Goeker M."/>
        </authorList>
    </citation>
    <scope>NUCLEOTIDE SEQUENCE [LARGE SCALE GENOMIC DNA]</scope>
    <source>
        <strain evidence="2">DSM 105040</strain>
    </source>
</reference>
<protein>
    <submittedName>
        <fullName evidence="2">Acyl dehydratase</fullName>
    </submittedName>
</protein>
<keyword evidence="3" id="KW-1185">Reference proteome</keyword>
<dbReference type="InterPro" id="IPR029069">
    <property type="entry name" value="HotDog_dom_sf"/>
</dbReference>
<dbReference type="Proteomes" id="UP000585681">
    <property type="component" value="Unassembled WGS sequence"/>
</dbReference>
<dbReference type="AlphaFoldDB" id="A0A840CA14"/>
<feature type="domain" description="MaoC-like" evidence="1">
    <location>
        <begin position="16"/>
        <end position="108"/>
    </location>
</feature>
<dbReference type="Pfam" id="PF01575">
    <property type="entry name" value="MaoC_dehydratas"/>
    <property type="match status" value="1"/>
</dbReference>
<proteinExistence type="predicted"/>
<dbReference type="EMBL" id="JACIEQ010000001">
    <property type="protein sequence ID" value="MBB4021703.1"/>
    <property type="molecule type" value="Genomic_DNA"/>
</dbReference>
<organism evidence="2 3">
    <name type="scientific">Actibacterium naphthalenivorans</name>
    <dbReference type="NCBI Taxonomy" id="1614693"/>
    <lineage>
        <taxon>Bacteria</taxon>
        <taxon>Pseudomonadati</taxon>
        <taxon>Pseudomonadota</taxon>
        <taxon>Alphaproteobacteria</taxon>
        <taxon>Rhodobacterales</taxon>
        <taxon>Roseobacteraceae</taxon>
        <taxon>Actibacterium</taxon>
    </lineage>
</organism>
<dbReference type="Gene3D" id="3.10.129.10">
    <property type="entry name" value="Hotdog Thioesterase"/>
    <property type="match status" value="1"/>
</dbReference>
<accession>A0A840CA14</accession>
<evidence type="ECO:0000313" key="2">
    <source>
        <dbReference type="EMBL" id="MBB4021703.1"/>
    </source>
</evidence>
<dbReference type="CDD" id="cd03441">
    <property type="entry name" value="R_hydratase_like"/>
    <property type="match status" value="1"/>
</dbReference>
<sequence>MKIEIGAELPAYRIESVSPETMKVWAPILRDPNPIHLDREVVKAKGLGERLINQGPINVAYVMDMLMRNFPQGRIVSMTNRFVDNVYEDDAVEATATVTGVEQAGDETRVSCDFALKADERSVVISGTAVVAVPNT</sequence>